<gene>
    <name evidence="1" type="ORF">ILUMI_27428</name>
</gene>
<evidence type="ECO:0000313" key="1">
    <source>
        <dbReference type="EMBL" id="KAF2878734.1"/>
    </source>
</evidence>
<dbReference type="EMBL" id="VTPC01091297">
    <property type="protein sequence ID" value="KAF2878734.1"/>
    <property type="molecule type" value="Genomic_DNA"/>
</dbReference>
<reference evidence="1" key="1">
    <citation type="submission" date="2019-08" db="EMBL/GenBank/DDBJ databases">
        <title>The genome of the North American firefly Photinus pyralis.</title>
        <authorList>
            <consortium name="Photinus pyralis genome working group"/>
            <person name="Fallon T.R."/>
            <person name="Sander Lower S.E."/>
            <person name="Weng J.-K."/>
        </authorList>
    </citation>
    <scope>NUCLEOTIDE SEQUENCE</scope>
    <source>
        <strain evidence="1">TRF0915ILg1</strain>
        <tissue evidence="1">Whole body</tissue>
    </source>
</reference>
<keyword evidence="2" id="KW-1185">Reference proteome</keyword>
<dbReference type="AlphaFoldDB" id="A0A8K0C4K4"/>
<dbReference type="Proteomes" id="UP000801492">
    <property type="component" value="Unassembled WGS sequence"/>
</dbReference>
<dbReference type="OrthoDB" id="6777031at2759"/>
<organism evidence="1 2">
    <name type="scientific">Ignelater luminosus</name>
    <name type="common">Cucubano</name>
    <name type="synonym">Pyrophorus luminosus</name>
    <dbReference type="NCBI Taxonomy" id="2038154"/>
    <lineage>
        <taxon>Eukaryota</taxon>
        <taxon>Metazoa</taxon>
        <taxon>Ecdysozoa</taxon>
        <taxon>Arthropoda</taxon>
        <taxon>Hexapoda</taxon>
        <taxon>Insecta</taxon>
        <taxon>Pterygota</taxon>
        <taxon>Neoptera</taxon>
        <taxon>Endopterygota</taxon>
        <taxon>Coleoptera</taxon>
        <taxon>Polyphaga</taxon>
        <taxon>Elateriformia</taxon>
        <taxon>Elateroidea</taxon>
        <taxon>Elateridae</taxon>
        <taxon>Agrypninae</taxon>
        <taxon>Pyrophorini</taxon>
        <taxon>Ignelater</taxon>
    </lineage>
</organism>
<proteinExistence type="predicted"/>
<sequence length="131" mass="15418">MPQDARLWKVILEIADAAEPPTKRRKGVRHDINCKCSMKCGEKVDIDARQSIFNKFYSMQNKNQQDIYLQCLIETRNIKQKHKRNPDGESRSRSYSYFLSFPDRRVKVCQGMFTRIHAVSLDRLKVLNTKP</sequence>
<name>A0A8K0C4K4_IGNLU</name>
<evidence type="ECO:0000313" key="2">
    <source>
        <dbReference type="Proteomes" id="UP000801492"/>
    </source>
</evidence>
<protein>
    <submittedName>
        <fullName evidence="1">Uncharacterized protein</fullName>
    </submittedName>
</protein>
<accession>A0A8K0C4K4</accession>
<comment type="caution">
    <text evidence="1">The sequence shown here is derived from an EMBL/GenBank/DDBJ whole genome shotgun (WGS) entry which is preliminary data.</text>
</comment>